<reference evidence="3" key="1">
    <citation type="submission" date="2021-04" db="EMBL/GenBank/DDBJ databases">
        <title>Genomic analysis of electroactive and textile dye degrading Bacillus circulans strain: DC10 isolated from constructed wetland-microbial fuel cells treating textile dye wastewaters.</title>
        <authorList>
            <person name="Patel D.U."/>
            <person name="Desai C.R."/>
        </authorList>
    </citation>
    <scope>NUCLEOTIDE SEQUENCE</scope>
    <source>
        <strain evidence="3">DC10</strain>
    </source>
</reference>
<evidence type="ECO:0000259" key="1">
    <source>
        <dbReference type="Pfam" id="PF00534"/>
    </source>
</evidence>
<dbReference type="SUPFAM" id="SSF53756">
    <property type="entry name" value="UDP-Glycosyltransferase/glycogen phosphorylase"/>
    <property type="match status" value="1"/>
</dbReference>
<evidence type="ECO:0000259" key="2">
    <source>
        <dbReference type="Pfam" id="PF09318"/>
    </source>
</evidence>
<dbReference type="InterPro" id="IPR001296">
    <property type="entry name" value="Glyco_trans_1"/>
</dbReference>
<comment type="caution">
    <text evidence="3">The sequence shown here is derived from an EMBL/GenBank/DDBJ whole genome shotgun (WGS) entry which is preliminary data.</text>
</comment>
<keyword evidence="3" id="KW-0808">Transferase</keyword>
<dbReference type="PANTHER" id="PTHR12526:SF630">
    <property type="entry name" value="GLYCOSYLTRANSFERASE"/>
    <property type="match status" value="1"/>
</dbReference>
<keyword evidence="3" id="KW-0328">Glycosyltransferase</keyword>
<accession>A0A941GH45</accession>
<sequence length="502" mass="58568">MKNNTPVFVFKSLNVMRGGLTKAVLTRANTLIKSYENVIFLTLSFQPDFNKIIEQLYDTGKLDEKVKVLNFHDDLAKMINPEQIIQQGKETNETKVEGFYEFIDKGNEFPSYRYYKDGKYVKYKRFNQDGSLLFVDYMNDSRQRTQRDEYDEEGCLVCSQFMDPTTNKARLKSYYGKNGECYLSTWVDDDKKEGRSLLFGPNYKEYKTLYHLYTKWVDEKLKSLENPVVFSDSRFSDGLVMDLKTKNIKKIAVLHNNHFARPYNNKADIKKTWNPLFNGIEKFDRVVFLTNDQRQDIASVVGDLQSFRVIPHAVPTINEESKASKHKPHLAVYLARYETQKRVDEAIKAFKYVVKKLPDARLHIYGFGPLKSTLNNKIIELKLENNVKLMDFTDNPTKTYQEAACSLLTSDYEGFGMVITESLAAGTPVVAYDCKYGPKDIIRDGKDGFLVPWGNRRKLANRILQIFKDQELRKELSRNAVEVKERFSRQKYEEKWIEIIRD</sequence>
<name>A0A941GH45_NIACI</name>
<dbReference type="Pfam" id="PF00534">
    <property type="entry name" value="Glycos_transf_1"/>
    <property type="match status" value="1"/>
</dbReference>
<dbReference type="Pfam" id="PF09318">
    <property type="entry name" value="Glyco_trans_A_1"/>
    <property type="match status" value="1"/>
</dbReference>
<dbReference type="Gene3D" id="3.40.50.2000">
    <property type="entry name" value="Glycogen Phosphorylase B"/>
    <property type="match status" value="3"/>
</dbReference>
<feature type="domain" description="Glycosyl transferase 1" evidence="2">
    <location>
        <begin position="9"/>
        <end position="185"/>
    </location>
</feature>
<evidence type="ECO:0000313" key="3">
    <source>
        <dbReference type="EMBL" id="MBR8672504.1"/>
    </source>
</evidence>
<organism evidence="3">
    <name type="scientific">Niallia circulans</name>
    <name type="common">Bacillus circulans</name>
    <dbReference type="NCBI Taxonomy" id="1397"/>
    <lineage>
        <taxon>Bacteria</taxon>
        <taxon>Bacillati</taxon>
        <taxon>Bacillota</taxon>
        <taxon>Bacilli</taxon>
        <taxon>Bacillales</taxon>
        <taxon>Bacillaceae</taxon>
        <taxon>Niallia</taxon>
    </lineage>
</organism>
<dbReference type="EMBL" id="JAGTPX010000044">
    <property type="protein sequence ID" value="MBR8672504.1"/>
    <property type="molecule type" value="Genomic_DNA"/>
</dbReference>
<feature type="domain" description="Glycosyl transferase family 1" evidence="1">
    <location>
        <begin position="319"/>
        <end position="480"/>
    </location>
</feature>
<dbReference type="PANTHER" id="PTHR12526">
    <property type="entry name" value="GLYCOSYLTRANSFERASE"/>
    <property type="match status" value="1"/>
</dbReference>
<dbReference type="RefSeq" id="WP_212121702.1">
    <property type="nucleotide sequence ID" value="NZ_JAGTPX020000040.1"/>
</dbReference>
<proteinExistence type="predicted"/>
<dbReference type="AlphaFoldDB" id="A0A941GH45"/>
<dbReference type="InterPro" id="IPR015397">
    <property type="entry name" value="Glyco_trans_A_1"/>
</dbReference>
<protein>
    <submittedName>
        <fullName evidence="3">Glycosyltransferase</fullName>
        <ecNumber evidence="3">2.4.-.-</ecNumber>
    </submittedName>
</protein>
<gene>
    <name evidence="3" type="ORF">KD144_23495</name>
</gene>
<dbReference type="EC" id="2.4.-.-" evidence="3"/>
<dbReference type="GO" id="GO:0016757">
    <property type="term" value="F:glycosyltransferase activity"/>
    <property type="evidence" value="ECO:0007669"/>
    <property type="project" value="UniProtKB-KW"/>
</dbReference>